<evidence type="ECO:0000256" key="5">
    <source>
        <dbReference type="ARBA" id="ARBA00023136"/>
    </source>
</evidence>
<evidence type="ECO:0000256" key="1">
    <source>
        <dbReference type="ARBA" id="ARBA00004533"/>
    </source>
</evidence>
<dbReference type="CDD" id="cd07984">
    <property type="entry name" value="LPLAT_LABLAT-like"/>
    <property type="match status" value="1"/>
</dbReference>
<accession>A0ABQ6VG84</accession>
<keyword evidence="3" id="KW-0997">Cell inner membrane</keyword>
<proteinExistence type="predicted"/>
<dbReference type="GO" id="GO:0016746">
    <property type="term" value="F:acyltransferase activity"/>
    <property type="evidence" value="ECO:0007669"/>
    <property type="project" value="UniProtKB-KW"/>
</dbReference>
<gene>
    <name evidence="7" type="ORF">F8377_04675</name>
</gene>
<protein>
    <submittedName>
        <fullName evidence="7">Phosphatidylinositol mannoside acyltransferase</fullName>
    </submittedName>
</protein>
<dbReference type="Pfam" id="PF03279">
    <property type="entry name" value="Lip_A_acyltrans"/>
    <property type="match status" value="1"/>
</dbReference>
<keyword evidence="8" id="KW-1185">Reference proteome</keyword>
<evidence type="ECO:0000256" key="3">
    <source>
        <dbReference type="ARBA" id="ARBA00022519"/>
    </source>
</evidence>
<keyword evidence="4" id="KW-0808">Transferase</keyword>
<organism evidence="7 8">
    <name type="scientific">Corynebacterium zhongnanshanii</name>
    <dbReference type="NCBI Taxonomy" id="2768834"/>
    <lineage>
        <taxon>Bacteria</taxon>
        <taxon>Bacillati</taxon>
        <taxon>Actinomycetota</taxon>
        <taxon>Actinomycetes</taxon>
        <taxon>Mycobacteriales</taxon>
        <taxon>Corynebacteriaceae</taxon>
        <taxon>Corynebacterium</taxon>
    </lineage>
</organism>
<dbReference type="PANTHER" id="PTHR30606:SF10">
    <property type="entry name" value="PHOSPHATIDYLINOSITOL MANNOSIDE ACYLTRANSFERASE"/>
    <property type="match status" value="1"/>
</dbReference>
<keyword evidence="6 7" id="KW-0012">Acyltransferase</keyword>
<dbReference type="NCBIfam" id="NF005919">
    <property type="entry name" value="PRK07920.1"/>
    <property type="match status" value="1"/>
</dbReference>
<name>A0ABQ6VG84_9CORY</name>
<dbReference type="Proteomes" id="UP000436181">
    <property type="component" value="Unassembled WGS sequence"/>
</dbReference>
<evidence type="ECO:0000313" key="7">
    <source>
        <dbReference type="EMBL" id="KAB3523420.1"/>
    </source>
</evidence>
<comment type="caution">
    <text evidence="7">The sequence shown here is derived from an EMBL/GenBank/DDBJ whole genome shotgun (WGS) entry which is preliminary data.</text>
</comment>
<dbReference type="RefSeq" id="WP_151841603.1">
    <property type="nucleotide sequence ID" value="NZ_CP061033.1"/>
</dbReference>
<comment type="subcellular location">
    <subcellularLocation>
        <location evidence="1">Cell inner membrane</location>
    </subcellularLocation>
</comment>
<keyword evidence="2" id="KW-1003">Cell membrane</keyword>
<dbReference type="PANTHER" id="PTHR30606">
    <property type="entry name" value="LIPID A BIOSYNTHESIS LAUROYL ACYLTRANSFERASE"/>
    <property type="match status" value="1"/>
</dbReference>
<evidence type="ECO:0000313" key="8">
    <source>
        <dbReference type="Proteomes" id="UP000436181"/>
    </source>
</evidence>
<evidence type="ECO:0000256" key="4">
    <source>
        <dbReference type="ARBA" id="ARBA00022679"/>
    </source>
</evidence>
<evidence type="ECO:0000256" key="2">
    <source>
        <dbReference type="ARBA" id="ARBA00022475"/>
    </source>
</evidence>
<reference evidence="7 8" key="1">
    <citation type="submission" date="2019-10" db="EMBL/GenBank/DDBJ databases">
        <title>Corynebacterium sp novel species isolated from the respiratory tract of Marmot.</title>
        <authorList>
            <person name="Zhang G."/>
        </authorList>
    </citation>
    <scope>NUCLEOTIDE SEQUENCE [LARGE SCALE GENOMIC DNA]</scope>
    <source>
        <strain evidence="7 8">336</strain>
    </source>
</reference>
<dbReference type="InterPro" id="IPR004960">
    <property type="entry name" value="LipA_acyltrans"/>
</dbReference>
<sequence length="314" mass="35163">MADLRQRISAWGYIAGWKVTAALPDRLARAMFNGIADLASKKGTQPEQLRKNLARVVGEDNVTTDLMRRSMRSYMRYWREAFRLPTMAGHDLANRVNEGFVDSGNETVLEAIKAGQGLVLVLPHMGNWDMAGMWLVDRAGPFSTVAERLKPESLFDAFVEYRESLGFEIIAHEGTQESPFHMLEKRLNQGGIVCLMGDRDLSGHGVPVRFFGETAFMPRGAALLAQRTGARLIVAGLGFDETADGHERWVQRVREITNLDRPVEEIVQEQASIFEEFISAHPADWHMLQPLFAADLSDRRRARLGLDPEGGARS</sequence>
<evidence type="ECO:0000256" key="6">
    <source>
        <dbReference type="ARBA" id="ARBA00023315"/>
    </source>
</evidence>
<keyword evidence="5" id="KW-0472">Membrane</keyword>
<dbReference type="EMBL" id="WBZJ01000001">
    <property type="protein sequence ID" value="KAB3523420.1"/>
    <property type="molecule type" value="Genomic_DNA"/>
</dbReference>